<accession>A0A6C0CA76</accession>
<sequence length="280" mass="33553">MDAVVVGSFIVQCLLNETWDHNICDIYTMMPGTTLCLNYSDSEENWTNNSDIKKFMKDKGYYVSVNLTSRYDNQQNFINLSPVKCHVNQFYIYLFSLHHNTKPISINQYVHNYTQHDVHKNMYKFATGELYVHDMHGIFTKRTNWSRSKKSVVFYDMHRQGFTFYKSGSNSELMTNDDILRSKYNIIRIRDKGTTKITNCCEYYIQDSMIHLIRQYGKYDTDVIFDIVEMSAEKYQCLYICKCECSEWCIMRLLYPMRKHYHGRYKKRPDLKEIILMFDQ</sequence>
<proteinExistence type="predicted"/>
<organism evidence="1">
    <name type="scientific">viral metagenome</name>
    <dbReference type="NCBI Taxonomy" id="1070528"/>
    <lineage>
        <taxon>unclassified sequences</taxon>
        <taxon>metagenomes</taxon>
        <taxon>organismal metagenomes</taxon>
    </lineage>
</organism>
<dbReference type="AlphaFoldDB" id="A0A6C0CA76"/>
<evidence type="ECO:0000313" key="1">
    <source>
        <dbReference type="EMBL" id="QHT00569.1"/>
    </source>
</evidence>
<name>A0A6C0CA76_9ZZZZ</name>
<dbReference type="EMBL" id="MN739356">
    <property type="protein sequence ID" value="QHT00569.1"/>
    <property type="molecule type" value="Genomic_DNA"/>
</dbReference>
<protein>
    <submittedName>
        <fullName evidence="1">Uncharacterized protein</fullName>
    </submittedName>
</protein>
<reference evidence="1" key="1">
    <citation type="journal article" date="2020" name="Nature">
        <title>Giant virus diversity and host interactions through global metagenomics.</title>
        <authorList>
            <person name="Schulz F."/>
            <person name="Roux S."/>
            <person name="Paez-Espino D."/>
            <person name="Jungbluth S."/>
            <person name="Walsh D.A."/>
            <person name="Denef V.J."/>
            <person name="McMahon K.D."/>
            <person name="Konstantinidis K.T."/>
            <person name="Eloe-Fadrosh E.A."/>
            <person name="Kyrpides N.C."/>
            <person name="Woyke T."/>
        </authorList>
    </citation>
    <scope>NUCLEOTIDE SEQUENCE</scope>
    <source>
        <strain evidence="1">GVMAG-M-3300020192-26</strain>
    </source>
</reference>